<dbReference type="PANTHER" id="PTHR43434">
    <property type="entry name" value="PHOSPHOGLYCOLATE PHOSPHATASE"/>
    <property type="match status" value="1"/>
</dbReference>
<protein>
    <submittedName>
        <fullName evidence="1">Haloacid dehalogenase domain protein hydrolase</fullName>
    </submittedName>
</protein>
<evidence type="ECO:0000313" key="1">
    <source>
        <dbReference type="EMBL" id="CUR52681.1"/>
    </source>
</evidence>
<dbReference type="GO" id="GO:0008967">
    <property type="term" value="F:phosphoglycolate phosphatase activity"/>
    <property type="evidence" value="ECO:0007669"/>
    <property type="project" value="TreeGrafter"/>
</dbReference>
<proteinExistence type="predicted"/>
<sequence>MTLKEIEEGIIIDPTKIEKIKKLDSIVFDCDGVLIDVSNSYDLTIKKTVDFIIKEMAQVNESDLVTTKLIEGFKASGGFNDEIDVTYALILAVVAAKKRNEPFSKFIIKVIENADQTGIKSVEKYLNALKVDISDIREKLAYPGKKFQNLLSSIFDEIFYGSELYLQLYKKKPQFFDGLGLIENDIVLLNRDLVRKLHDKFDKKIAIVTGRGNLSAKYSLKDLFNEFDLSNSKFLEDEPREMAKPNPHSLISTIKGMNGNNSLYVGDSMEDYIMARKADESGISTIFCGVYGTSKDPEAKKSLFENNNADIIVKSIDLIPKTLNLVEA</sequence>
<dbReference type="InterPro" id="IPR023214">
    <property type="entry name" value="HAD_sf"/>
</dbReference>
<dbReference type="InterPro" id="IPR050155">
    <property type="entry name" value="HAD-like_hydrolase_sf"/>
</dbReference>
<dbReference type="Pfam" id="PF00702">
    <property type="entry name" value="Hydrolase"/>
    <property type="match status" value="1"/>
</dbReference>
<keyword evidence="1" id="KW-0378">Hydrolase</keyword>
<accession>A0A128A5R6</accession>
<evidence type="ECO:0000313" key="2">
    <source>
        <dbReference type="Proteomes" id="UP000196239"/>
    </source>
</evidence>
<name>A0A128A5R6_9ARCH</name>
<dbReference type="CDD" id="cd01427">
    <property type="entry name" value="HAD_like"/>
    <property type="match status" value="1"/>
</dbReference>
<dbReference type="AlphaFoldDB" id="A0A128A5R6"/>
<dbReference type="Proteomes" id="UP000196239">
    <property type="component" value="Chromosome 1"/>
</dbReference>
<dbReference type="PANTHER" id="PTHR43434:SF1">
    <property type="entry name" value="PHOSPHOGLYCOLATE PHOSPHATASE"/>
    <property type="match status" value="1"/>
</dbReference>
<reference evidence="2" key="1">
    <citation type="submission" date="2015-10" db="EMBL/GenBank/DDBJ databases">
        <authorList>
            <person name="Lehtovirta-Morley L.E."/>
            <person name="Vieille C."/>
        </authorList>
    </citation>
    <scope>NUCLEOTIDE SEQUENCE [LARGE SCALE GENOMIC DNA]</scope>
</reference>
<organism evidence="1 2">
    <name type="scientific">Nitrosotalea devaniterrae</name>
    <dbReference type="NCBI Taxonomy" id="1078905"/>
    <lineage>
        <taxon>Archaea</taxon>
        <taxon>Nitrososphaerota</taxon>
        <taxon>Nitrososphaeria</taxon>
        <taxon>Nitrosotaleales</taxon>
        <taxon>Nitrosotaleaceae</taxon>
        <taxon>Nitrosotalea</taxon>
    </lineage>
</organism>
<dbReference type="SUPFAM" id="SSF56784">
    <property type="entry name" value="HAD-like"/>
    <property type="match status" value="1"/>
</dbReference>
<dbReference type="GO" id="GO:0006281">
    <property type="term" value="P:DNA repair"/>
    <property type="evidence" value="ECO:0007669"/>
    <property type="project" value="TreeGrafter"/>
</dbReference>
<dbReference type="InterPro" id="IPR036412">
    <property type="entry name" value="HAD-like_sf"/>
</dbReference>
<dbReference type="KEGG" id="ndv:NDEV_1919"/>
<dbReference type="Gene3D" id="3.40.50.1000">
    <property type="entry name" value="HAD superfamily/HAD-like"/>
    <property type="match status" value="1"/>
</dbReference>
<gene>
    <name evidence="1" type="ORF">NDEV_1919</name>
</gene>
<keyword evidence="2" id="KW-1185">Reference proteome</keyword>
<dbReference type="EMBL" id="LN890280">
    <property type="protein sequence ID" value="CUR52681.1"/>
    <property type="molecule type" value="Genomic_DNA"/>
</dbReference>